<proteinExistence type="predicted"/>
<name>A0ABM4X7L4_COFAR</name>
<evidence type="ECO:0000259" key="5">
    <source>
        <dbReference type="PROSITE" id="PS50966"/>
    </source>
</evidence>
<evidence type="ECO:0000313" key="6">
    <source>
        <dbReference type="Proteomes" id="UP001652660"/>
    </source>
</evidence>
<gene>
    <name evidence="7" type="primary">LOC140038553</name>
</gene>
<dbReference type="PANTHER" id="PTHR47718:SF15">
    <property type="entry name" value="PROTEIN FAR1-RELATED SEQUENCE 5-LIKE"/>
    <property type="match status" value="1"/>
</dbReference>
<keyword evidence="3" id="KW-0862">Zinc</keyword>
<reference evidence="7" key="1">
    <citation type="submission" date="2025-08" db="UniProtKB">
        <authorList>
            <consortium name="RefSeq"/>
        </authorList>
    </citation>
    <scope>IDENTIFICATION</scope>
    <source>
        <tissue evidence="7">Leaves</tissue>
    </source>
</reference>
<evidence type="ECO:0000256" key="2">
    <source>
        <dbReference type="ARBA" id="ARBA00022771"/>
    </source>
</evidence>
<dbReference type="SMART" id="SM00575">
    <property type="entry name" value="ZnF_PMZ"/>
    <property type="match status" value="1"/>
</dbReference>
<dbReference type="Pfam" id="PF03101">
    <property type="entry name" value="FAR1"/>
    <property type="match status" value="1"/>
</dbReference>
<protein>
    <submittedName>
        <fullName evidence="7">Protein FAR1-RELATED SEQUENCE 5-like</fullName>
    </submittedName>
</protein>
<dbReference type="InterPro" id="IPR006564">
    <property type="entry name" value="Znf_PMZ"/>
</dbReference>
<organism evidence="6 7">
    <name type="scientific">Coffea arabica</name>
    <name type="common">Arabian coffee</name>
    <dbReference type="NCBI Taxonomy" id="13443"/>
    <lineage>
        <taxon>Eukaryota</taxon>
        <taxon>Viridiplantae</taxon>
        <taxon>Streptophyta</taxon>
        <taxon>Embryophyta</taxon>
        <taxon>Tracheophyta</taxon>
        <taxon>Spermatophyta</taxon>
        <taxon>Magnoliopsida</taxon>
        <taxon>eudicotyledons</taxon>
        <taxon>Gunneridae</taxon>
        <taxon>Pentapetalae</taxon>
        <taxon>asterids</taxon>
        <taxon>lamiids</taxon>
        <taxon>Gentianales</taxon>
        <taxon>Rubiaceae</taxon>
        <taxon>Ixoroideae</taxon>
        <taxon>Gardenieae complex</taxon>
        <taxon>Bertiereae - Coffeeae clade</taxon>
        <taxon>Coffeeae</taxon>
        <taxon>Coffea</taxon>
    </lineage>
</organism>
<dbReference type="InterPro" id="IPR004330">
    <property type="entry name" value="FAR1_DNA_bnd_dom"/>
</dbReference>
<evidence type="ECO:0000256" key="1">
    <source>
        <dbReference type="ARBA" id="ARBA00022723"/>
    </source>
</evidence>
<dbReference type="GeneID" id="140038553"/>
<accession>A0ABM4X7L4</accession>
<dbReference type="Proteomes" id="UP001652660">
    <property type="component" value="Chromosome 3e"/>
</dbReference>
<evidence type="ECO:0000256" key="4">
    <source>
        <dbReference type="PROSITE-ProRule" id="PRU00325"/>
    </source>
</evidence>
<dbReference type="InterPro" id="IPR007527">
    <property type="entry name" value="Znf_SWIM"/>
</dbReference>
<keyword evidence="1" id="KW-0479">Metal-binding</keyword>
<dbReference type="PROSITE" id="PS50966">
    <property type="entry name" value="ZF_SWIM"/>
    <property type="match status" value="1"/>
</dbReference>
<keyword evidence="2 4" id="KW-0863">Zinc-finger</keyword>
<keyword evidence="6" id="KW-1185">Reference proteome</keyword>
<dbReference type="Pfam" id="PF10551">
    <property type="entry name" value="MULE"/>
    <property type="match status" value="1"/>
</dbReference>
<evidence type="ECO:0000256" key="3">
    <source>
        <dbReference type="ARBA" id="ARBA00022833"/>
    </source>
</evidence>
<sequence length="877" mass="101354">MLQHLHKEDHANWLASSTGDFTVKSTMEKIFAFGIKAQAVTVDISEEGPSEAVVTDCSGVEQKQRNQRKQRINQMGLDVCGRLRSFDLNQEPECDRDTFIEESGGSIGGHEDEEADELVGAIGVDDVMKLTFDTEEEAGEFYNLYAKLSGFGIRKSNAKRDADGISRFRKWVCCCEGYRNEKWFNYEDRKREAKPITRTGCGACFRVKYDIESVKYVVTRFIMEHNHPLASEASVQHIRSHRKVSDAEYAQAKSLKLVGARICQIMKHFVIKAGGYSNVGFCIKDLYNRMDEERRKDIFNGDAEGALGFLAAKKDADDMFFYKYHVDNEGRLARLFWADSKSRADFSVFGDVLVFDTTYKTNKYRKPLVVLAGVNNHLNSTIFGCALLSDERIETYEWVLSTFVEAMKGRKPVAVMTDGDSAMRRAIKNLLPDACHRLCSWHLHRNARSNIRCEEFNNRFYNLMARKCSTLEFEDRWARLVNECGVVENEWVKKLYRRRRLWAEAYLRGHFFAGMRSTQRCEKMNAFLNEYLNEKMRLYEFVRSFDLAIAWLRHTESKAVHTSENTKPVLTTILPELEGSAAEVFTRNVFFMVRKHLNRQGLLISEGWSEDGGNRTYYYSKYGGHEISWRVDYDRSMEKLICSCMKFESKGIPCAHMFRVMVVEGMNRIPEACISKRWTKGVHCSNNGMKEFVADEQLTQMARYGTLKSSCNTMCYYASYMDDAFNDLQQMFDKHSVDLKEKWIDRGYGGDGFAMDSRVRNDRSRRTFGLLDPRVSRCKGDHKHAEAKKKRKCGHCRQATTNEHAHTKRIRTTQQLMMIIWKTVWMTRWKNHLKLVRAGATQANGEDKHLYHNHSVAVEGTQVANKEVQEKDEALLL</sequence>
<feature type="domain" description="SWIM-type" evidence="5">
    <location>
        <begin position="627"/>
        <end position="665"/>
    </location>
</feature>
<evidence type="ECO:0000313" key="7">
    <source>
        <dbReference type="RefSeq" id="XP_071940035.1"/>
    </source>
</evidence>
<dbReference type="InterPro" id="IPR018289">
    <property type="entry name" value="MULE_transposase_dom"/>
</dbReference>
<dbReference type="PANTHER" id="PTHR47718">
    <property type="entry name" value="OS01G0519700 PROTEIN"/>
    <property type="match status" value="1"/>
</dbReference>
<dbReference type="RefSeq" id="XP_071940035.1">
    <property type="nucleotide sequence ID" value="XM_072083934.1"/>
</dbReference>